<organism evidence="2 3">
    <name type="scientific">Stentor coeruleus</name>
    <dbReference type="NCBI Taxonomy" id="5963"/>
    <lineage>
        <taxon>Eukaryota</taxon>
        <taxon>Sar</taxon>
        <taxon>Alveolata</taxon>
        <taxon>Ciliophora</taxon>
        <taxon>Postciliodesmatophora</taxon>
        <taxon>Heterotrichea</taxon>
        <taxon>Heterotrichida</taxon>
        <taxon>Stentoridae</taxon>
        <taxon>Stentor</taxon>
    </lineage>
</organism>
<feature type="coiled-coil region" evidence="1">
    <location>
        <begin position="62"/>
        <end position="100"/>
    </location>
</feature>
<evidence type="ECO:0000313" key="3">
    <source>
        <dbReference type="Proteomes" id="UP000187209"/>
    </source>
</evidence>
<accession>A0A1R2BJM9</accession>
<reference evidence="2 3" key="1">
    <citation type="submission" date="2016-11" db="EMBL/GenBank/DDBJ databases">
        <title>The macronuclear genome of Stentor coeruleus: a giant cell with tiny introns.</title>
        <authorList>
            <person name="Slabodnick M."/>
            <person name="Ruby J.G."/>
            <person name="Reiff S.B."/>
            <person name="Swart E.C."/>
            <person name="Gosai S."/>
            <person name="Prabakaran S."/>
            <person name="Witkowska E."/>
            <person name="Larue G.E."/>
            <person name="Fisher S."/>
            <person name="Freeman R.M."/>
            <person name="Gunawardena J."/>
            <person name="Chu W."/>
            <person name="Stover N.A."/>
            <person name="Gregory B.D."/>
            <person name="Nowacki M."/>
            <person name="Derisi J."/>
            <person name="Roy S.W."/>
            <person name="Marshall W.F."/>
            <person name="Sood P."/>
        </authorList>
    </citation>
    <scope>NUCLEOTIDE SEQUENCE [LARGE SCALE GENOMIC DNA]</scope>
    <source>
        <strain evidence="2">WM001</strain>
    </source>
</reference>
<comment type="caution">
    <text evidence="2">The sequence shown here is derived from an EMBL/GenBank/DDBJ whole genome shotgun (WGS) entry which is preliminary data.</text>
</comment>
<protein>
    <submittedName>
        <fullName evidence="2">Uncharacterized protein</fullName>
    </submittedName>
</protein>
<keyword evidence="3" id="KW-1185">Reference proteome</keyword>
<keyword evidence="1" id="KW-0175">Coiled coil</keyword>
<gene>
    <name evidence="2" type="ORF">SteCoe_23554</name>
</gene>
<name>A0A1R2BJM9_9CILI</name>
<dbReference type="AlphaFoldDB" id="A0A1R2BJM9"/>
<feature type="coiled-coil region" evidence="1">
    <location>
        <begin position="298"/>
        <end position="375"/>
    </location>
</feature>
<feature type="coiled-coil region" evidence="1">
    <location>
        <begin position="144"/>
        <end position="192"/>
    </location>
</feature>
<proteinExistence type="predicted"/>
<evidence type="ECO:0000256" key="1">
    <source>
        <dbReference type="SAM" id="Coils"/>
    </source>
</evidence>
<feature type="coiled-coil region" evidence="1">
    <location>
        <begin position="226"/>
        <end position="253"/>
    </location>
</feature>
<evidence type="ECO:0000313" key="2">
    <source>
        <dbReference type="EMBL" id="OMJ76968.1"/>
    </source>
</evidence>
<dbReference type="EMBL" id="MPUH01000601">
    <property type="protein sequence ID" value="OMJ76968.1"/>
    <property type="molecule type" value="Genomic_DNA"/>
</dbReference>
<sequence>MEAYYGSGKYSSRMRSPRLKNMPASLSQFALSTKARGTGGKVLSQDLTPYTYTEPIGETKLSTESHQTISQLEQKLKDTQEKYENDIENMQNYINLLRKKLDSSGNPSSFEDQLKKEKEKSLAFYKALKAKEKECQDLHNTSTISNFQNKIQLLTLDKNRLETNLNEAEKDMKRLHEEIKCQSEIISNYKEKISQDQSLIWKKKFENLSKDHEQVKKDISDHDHLKEILESKIKDQAGEIAFLNEKIKIYENLQSTQQKNDIRHNDKVNSFTIDEYSSIEKLLEVAKTECKIIIHAVAKEINDKFSLITLKAEQLENEENRINHMLKLLQNRISSSNFAKCNKLAKELEIAKQDLEEALRENYDLHETLEDLNTKSLEQRETLAQENIKLKEFIKSNFGRNINY</sequence>
<dbReference type="OrthoDB" id="327824at2759"/>
<dbReference type="Proteomes" id="UP000187209">
    <property type="component" value="Unassembled WGS sequence"/>
</dbReference>